<reference evidence="2 4" key="1">
    <citation type="journal article" date="2015" name="Appl. Environ. Microbiol.">
        <title>The Geoglobus acetivorans genome: Fe(III) reduction, acetate utilization, autotrophic growth, and degradation of aromatic compounds in a hyperthermophilic archaeon.</title>
        <authorList>
            <person name="Mardanov A.V."/>
            <person name="Slododkina G.B."/>
            <person name="Slobodkin A.I."/>
            <person name="Beletsky A.V."/>
            <person name="Gavrilov S.N."/>
            <person name="Kublanov I.V."/>
            <person name="Bonch-Osmolovskaya E.A."/>
            <person name="Skryabin K.G."/>
            <person name="Ravin N.V."/>
        </authorList>
    </citation>
    <scope>NUCLEOTIDE SEQUENCE [LARGE SCALE GENOMIC DNA]</scope>
    <source>
        <strain evidence="2 4">SBH6</strain>
    </source>
</reference>
<dbReference type="STRING" id="565033.GACE_1345"/>
<evidence type="ECO:0000313" key="2">
    <source>
        <dbReference type="EMBL" id="AIY90386.1"/>
    </source>
</evidence>
<dbReference type="GeneID" id="90448840"/>
<dbReference type="RefSeq" id="WP_148305942.1">
    <property type="nucleotide sequence ID" value="NZ_CP009552.1"/>
</dbReference>
<proteinExistence type="predicted"/>
<dbReference type="HOGENOM" id="CLU_2353104_0_0_2"/>
<keyword evidence="1" id="KW-0812">Transmembrane</keyword>
<evidence type="ECO:0000313" key="5">
    <source>
        <dbReference type="Proteomes" id="UP001492541"/>
    </source>
</evidence>
<feature type="transmembrane region" description="Helical" evidence="1">
    <location>
        <begin position="6"/>
        <end position="24"/>
    </location>
</feature>
<protein>
    <submittedName>
        <fullName evidence="2">Uncharacterized protein</fullName>
    </submittedName>
</protein>
<keyword evidence="1" id="KW-1133">Transmembrane helix</keyword>
<feature type="transmembrane region" description="Helical" evidence="1">
    <location>
        <begin position="29"/>
        <end position="51"/>
    </location>
</feature>
<gene>
    <name evidence="2" type="ORF">GACE_1345</name>
    <name evidence="3" type="ORF">LPQ35_04105</name>
</gene>
<dbReference type="eggNOG" id="ENOG502N5A8">
    <property type="taxonomic scope" value="Archaea"/>
</dbReference>
<dbReference type="Proteomes" id="UP000030624">
    <property type="component" value="Chromosome"/>
</dbReference>
<feature type="transmembrane region" description="Helical" evidence="1">
    <location>
        <begin position="57"/>
        <end position="82"/>
    </location>
</feature>
<evidence type="ECO:0000313" key="3">
    <source>
        <dbReference type="EMBL" id="XAT64557.1"/>
    </source>
</evidence>
<dbReference type="AlphaFoldDB" id="A0A0A7GHJ6"/>
<reference evidence="3 5" key="2">
    <citation type="submission" date="2021-11" db="EMBL/GenBank/DDBJ databases">
        <title>Whole genome of Geoglobus acetivorans.</title>
        <authorList>
            <person name="Liu D."/>
        </authorList>
    </citation>
    <scope>NUCLEOTIDE SEQUENCE [LARGE SCALE GENOMIC DNA]</scope>
    <source>
        <strain evidence="3 5">SBH6</strain>
    </source>
</reference>
<keyword evidence="1" id="KW-0472">Membrane</keyword>
<evidence type="ECO:0000256" key="1">
    <source>
        <dbReference type="SAM" id="Phobius"/>
    </source>
</evidence>
<organism evidence="2 4">
    <name type="scientific">Geoglobus acetivorans</name>
    <dbReference type="NCBI Taxonomy" id="565033"/>
    <lineage>
        <taxon>Archaea</taxon>
        <taxon>Methanobacteriati</taxon>
        <taxon>Methanobacteriota</taxon>
        <taxon>Archaeoglobi</taxon>
        <taxon>Archaeoglobales</taxon>
        <taxon>Archaeoglobaceae</taxon>
        <taxon>Geoglobus</taxon>
    </lineage>
</organism>
<dbReference type="EMBL" id="CP009552">
    <property type="protein sequence ID" value="AIY90386.1"/>
    <property type="molecule type" value="Genomic_DNA"/>
</dbReference>
<dbReference type="KEGG" id="gac:GACE_1345"/>
<keyword evidence="5" id="KW-1185">Reference proteome</keyword>
<accession>A0A0A7GHJ6</accession>
<dbReference type="EMBL" id="CP087714">
    <property type="protein sequence ID" value="XAT64557.1"/>
    <property type="molecule type" value="Genomic_DNA"/>
</dbReference>
<dbReference type="Proteomes" id="UP001492541">
    <property type="component" value="Chromosome"/>
</dbReference>
<name>A0A0A7GHJ6_GEOAI</name>
<sequence>MNEAMLVITVGILGGIVNLLLAYVKKWELLAVFTLALVFPIIGVLLIDALYGNMGWFGAIVMFSAMVGILGLTAISVVAVAVQSLSTVKEPEKAEH</sequence>
<evidence type="ECO:0000313" key="4">
    <source>
        <dbReference type="Proteomes" id="UP000030624"/>
    </source>
</evidence>